<dbReference type="GO" id="GO:0004386">
    <property type="term" value="F:helicase activity"/>
    <property type="evidence" value="ECO:0007669"/>
    <property type="project" value="UniProtKB-KW"/>
</dbReference>
<dbReference type="PANTHER" id="PTHR47962:SF5">
    <property type="entry name" value="ATP-DEPENDENT HELICASE LHR-RELATED"/>
    <property type="match status" value="1"/>
</dbReference>
<keyword evidence="6" id="KW-0378">Hydrolase</keyword>
<dbReference type="CDD" id="cd17923">
    <property type="entry name" value="DEXHc_Hrq1-like"/>
    <property type="match status" value="1"/>
</dbReference>
<evidence type="ECO:0000313" key="6">
    <source>
        <dbReference type="EMBL" id="GER83791.1"/>
    </source>
</evidence>
<reference evidence="6 7" key="1">
    <citation type="journal article" date="2019" name="Int. J. Syst. Evol. Microbiol.">
        <title>Thermogemmatispora aurantia sp. nov. and Thermogemmatispora argillosa sp. nov., within the class Ktedonobacteria, and emended description of the genus Thermogemmatispora.</title>
        <authorList>
            <person name="Zheng Y."/>
            <person name="Wang C.M."/>
            <person name="Sakai Y."/>
            <person name="Abe K."/>
            <person name="Yokota A."/>
            <person name="Yabe S."/>
        </authorList>
    </citation>
    <scope>NUCLEOTIDE SEQUENCE [LARGE SCALE GENOMIC DNA]</scope>
    <source>
        <strain evidence="6 7">A1-2</strain>
    </source>
</reference>
<feature type="domain" description="Helicase C-terminal" evidence="5">
    <location>
        <begin position="959"/>
        <end position="1109"/>
    </location>
</feature>
<dbReference type="SUPFAM" id="SSF52540">
    <property type="entry name" value="P-loop containing nucleoside triphosphate hydrolases"/>
    <property type="match status" value="2"/>
</dbReference>
<dbReference type="Gene3D" id="3.40.50.300">
    <property type="entry name" value="P-loop containing nucleotide triphosphate hydrolases"/>
    <property type="match status" value="2"/>
</dbReference>
<keyword evidence="2" id="KW-0067">ATP-binding</keyword>
<dbReference type="InterPro" id="IPR018973">
    <property type="entry name" value="MZB"/>
</dbReference>
<feature type="region of interest" description="Disordered" evidence="3">
    <location>
        <begin position="494"/>
        <end position="516"/>
    </location>
</feature>
<dbReference type="Pfam" id="PF00270">
    <property type="entry name" value="DEAD"/>
    <property type="match status" value="1"/>
</dbReference>
<keyword evidence="7" id="KW-1185">Reference proteome</keyword>
<evidence type="ECO:0000259" key="4">
    <source>
        <dbReference type="PROSITE" id="PS51192"/>
    </source>
</evidence>
<protein>
    <submittedName>
        <fullName evidence="6">RNA helicase</fullName>
    </submittedName>
</protein>
<evidence type="ECO:0000259" key="5">
    <source>
        <dbReference type="PROSITE" id="PS51194"/>
    </source>
</evidence>
<evidence type="ECO:0000256" key="3">
    <source>
        <dbReference type="SAM" id="MobiDB-lite"/>
    </source>
</evidence>
<organism evidence="6 7">
    <name type="scientific">Thermogemmatispora aurantia</name>
    <dbReference type="NCBI Taxonomy" id="2045279"/>
    <lineage>
        <taxon>Bacteria</taxon>
        <taxon>Bacillati</taxon>
        <taxon>Chloroflexota</taxon>
        <taxon>Ktedonobacteria</taxon>
        <taxon>Thermogemmatisporales</taxon>
        <taxon>Thermogemmatisporaceae</taxon>
        <taxon>Thermogemmatispora</taxon>
    </lineage>
</organism>
<dbReference type="GO" id="GO:0003677">
    <property type="term" value="F:DNA binding"/>
    <property type="evidence" value="ECO:0007669"/>
    <property type="project" value="TreeGrafter"/>
</dbReference>
<dbReference type="PROSITE" id="PS51194">
    <property type="entry name" value="HELICASE_CTER"/>
    <property type="match status" value="1"/>
</dbReference>
<accession>A0A5J4KAV2</accession>
<dbReference type="InterPro" id="IPR011545">
    <property type="entry name" value="DEAD/DEAH_box_helicase_dom"/>
</dbReference>
<name>A0A5J4KAV2_9CHLR</name>
<dbReference type="GO" id="GO:0016887">
    <property type="term" value="F:ATP hydrolysis activity"/>
    <property type="evidence" value="ECO:0007669"/>
    <property type="project" value="TreeGrafter"/>
</dbReference>
<evidence type="ECO:0000256" key="1">
    <source>
        <dbReference type="ARBA" id="ARBA00022741"/>
    </source>
</evidence>
<evidence type="ECO:0000313" key="7">
    <source>
        <dbReference type="Proteomes" id="UP000334820"/>
    </source>
</evidence>
<dbReference type="InterPro" id="IPR014001">
    <property type="entry name" value="Helicase_ATP-bd"/>
</dbReference>
<dbReference type="SMART" id="SM00487">
    <property type="entry name" value="DEXDc"/>
    <property type="match status" value="1"/>
</dbReference>
<dbReference type="SMART" id="SM00490">
    <property type="entry name" value="HELICc"/>
    <property type="match status" value="1"/>
</dbReference>
<evidence type="ECO:0000256" key="2">
    <source>
        <dbReference type="ARBA" id="ARBA00022840"/>
    </source>
</evidence>
<dbReference type="InterPro" id="IPR052511">
    <property type="entry name" value="ATP-dep_Helicase"/>
</dbReference>
<dbReference type="PROSITE" id="PS51192">
    <property type="entry name" value="HELICASE_ATP_BIND_1"/>
    <property type="match status" value="1"/>
</dbReference>
<dbReference type="GO" id="GO:0005524">
    <property type="term" value="F:ATP binding"/>
    <property type="evidence" value="ECO:0007669"/>
    <property type="project" value="UniProtKB-KW"/>
</dbReference>
<keyword evidence="1" id="KW-0547">Nucleotide-binding</keyword>
<dbReference type="Pfam" id="PF00271">
    <property type="entry name" value="Helicase_C"/>
    <property type="match status" value="1"/>
</dbReference>
<comment type="caution">
    <text evidence="6">The sequence shown here is derived from an EMBL/GenBank/DDBJ whole genome shotgun (WGS) entry which is preliminary data.</text>
</comment>
<feature type="domain" description="Helicase ATP-binding" evidence="4">
    <location>
        <begin position="101"/>
        <end position="287"/>
    </location>
</feature>
<dbReference type="Pfam" id="PF09369">
    <property type="entry name" value="MZB"/>
    <property type="match status" value="1"/>
</dbReference>
<gene>
    <name evidence="6" type="ORF">KTAU_24280</name>
</gene>
<dbReference type="PANTHER" id="PTHR47962">
    <property type="entry name" value="ATP-DEPENDENT HELICASE LHR-RELATED-RELATED"/>
    <property type="match status" value="1"/>
</dbReference>
<sequence>MNIFELREHLIGDYAAYVRSFLQIRDPQIRDYVTQEFERGLLWPEPLIQLNPRFQPGATIDELVAEGLLHPDCARIFRRGKSSQEPAGYPLQLYRHQDEAIRLAIQGHSYVLTTGTGSGKSLAYIIPIVNYVLQHPGQPGIKAIVVYPMNALANSQKGELEKYLGLGAGEHGVRFRRYTGQETADERREIIANPPDILLTNYVMLELIMTRLHERPLLDAARLRFLVLDELHTYRGRQGADVALLVRRVRDRLTPPGETLQCIGTSATLISDEGQENQQRKIAEMASLIFGTPIRPEHVIGETLERVTEEVDTSTPTFRERLSACVRDPEGRPPERYEEFLRDPLAIWLEETFGITKHERGYVRSQPRRIAGEGESAAALLAQLTGASPEICAAKIKAWLLAGYEQVRDPNTGIPPFAFRLHQFISKGDTVYASLAYPHERHLTLQPQQYVPGSRDQLLFPLVFCRQCGQEYYCVRWLNDQTLIARDIQDQYEEEDDAGSETDSGGSRSRKAGKAGRGGQIGFLYLSQEGAWPVDRGEIEERLPGDLKEVVNGRERVISSARRSVPLPLYLRPDGTLAQHEGEGLLCHFIPTPFRFCLRCKVTYSASQRNDFFKLASLSSEGRSTATTLLSLSTILHLREGDRQGQAGNQPEGRRMPAKLLSFTDNRQDASLQAGHFNDFVEMVLLRAALYKAVKRAGKAGLPHDDLTLRVFDALELQRTQYAASSEEAYTPYSIRLKTDEALRNVLGYRLYRDLQRGWRITSPNLEECGLLIIDYPDLPDVCKETALWQESHPALQAASSEVRQRLCRTLLDELRRGLAIKVNYLDPHFQEKIKQQSSQYLVPPWGLDEDEELLYASRVFAHPRSRTHERESVSNRYLSGLSRFGRYVRQELISALGSSLQLTVEDRQQIIRQLLAGLCKAGLVEAVTEDERGMGRGYQLSAAAMRWLPGDGRIPYHDPLRILELPQDQAMPVNSFFVNFYQRCAEDIRALQQIQAQEHTAQVPAARRQEREEAFRRAELPILYCSPTMELGIDIADLNVVNLRNIPPTPANYAQRSGRAGRSGQPALIISYCSTGSSHDQYFFRHPEEMVKGAVTPPRIDLTNEDLIRAHIHAIWLAETGLSLGQSLKDLLDLSGDPPALTIQAHVRQSLEDGQARERARARAARVLETLRSDLAEARWYSENWLDEELGHIAQRFDQACERWRGLYRAALAQRNTQDRIITDPSRSHQDKESAQRLRAEAESQLLLLTSGDHDNDVNVEQSDFYSYRYFASEGFLPGYNFPRLPLSAYIPARRTRQRDEYLSRPRFLAIAEFAPRAIIYHEGSRYVIHRSLLPRQADGSGIITSSAYLCSHCGYLHPLTAERSLEVCDACQRPLSRRLDQLFRLQNVSTRRRDKITSDEEERLREGYEIYTALRFSESRGRSLRVVARIESRGQTLGSLIYGQSATLWRMNFGRLRRRNEARRGFVLNKETGEWGKEDAIASDPTDALPAGTIRVIPYVEDTRNCLLFKPEQELDVAQMASLQSALKSAIQLCYQLEDNELAAEPLPHADQRQLLLFYEAAEGGAGVLRQLIDVPEALARVACEALRLCHYDPETLEDRRRASRAREDCEAACYYCLMTYANQRDHRLLDRARIRDLLAELRECRVVLAEETGPALAATAAEEVSATLLDEAREEIEREWLRWLQEQGYRLPTRAHWQPPYCSATPDFLYDGDADAAAIYVDGDGPAGVARAARDVESSEELYDQGYLVLRFGPREQWGELCRRYPHIFGREP</sequence>
<dbReference type="EMBL" id="BKZV01000003">
    <property type="protein sequence ID" value="GER83791.1"/>
    <property type="molecule type" value="Genomic_DNA"/>
</dbReference>
<proteinExistence type="predicted"/>
<dbReference type="Proteomes" id="UP000334820">
    <property type="component" value="Unassembled WGS sequence"/>
</dbReference>
<dbReference type="InterPro" id="IPR027417">
    <property type="entry name" value="P-loop_NTPase"/>
</dbReference>
<dbReference type="InterPro" id="IPR001650">
    <property type="entry name" value="Helicase_C-like"/>
</dbReference>
<keyword evidence="6" id="KW-0347">Helicase</keyword>